<name>A0ACC5WZ65_PANGG</name>
<protein>
    <submittedName>
        <fullName evidence="1">Uncharacterized protein</fullName>
    </submittedName>
</protein>
<dbReference type="Proteomes" id="UP000829447">
    <property type="component" value="Linkage Group LG12"/>
</dbReference>
<keyword evidence="2" id="KW-1185">Reference proteome</keyword>
<comment type="caution">
    <text evidence="1">The sequence shown here is derived from an EMBL/GenBank/DDBJ whole genome shotgun (WGS) entry which is preliminary data.</text>
</comment>
<evidence type="ECO:0000313" key="1">
    <source>
        <dbReference type="EMBL" id="MCI4383976.1"/>
    </source>
</evidence>
<organism evidence="1 2">
    <name type="scientific">Pangasianodon gigas</name>
    <name type="common">Mekong giant catfish</name>
    <name type="synonym">Pangasius gigas</name>
    <dbReference type="NCBI Taxonomy" id="30993"/>
    <lineage>
        <taxon>Eukaryota</taxon>
        <taxon>Metazoa</taxon>
        <taxon>Chordata</taxon>
        <taxon>Craniata</taxon>
        <taxon>Vertebrata</taxon>
        <taxon>Euteleostomi</taxon>
        <taxon>Actinopterygii</taxon>
        <taxon>Neopterygii</taxon>
        <taxon>Teleostei</taxon>
        <taxon>Ostariophysi</taxon>
        <taxon>Siluriformes</taxon>
        <taxon>Pangasiidae</taxon>
        <taxon>Pangasianodon</taxon>
    </lineage>
</organism>
<dbReference type="EMBL" id="CM040465">
    <property type="protein sequence ID" value="MCI4383976.1"/>
    <property type="molecule type" value="Genomic_DNA"/>
</dbReference>
<gene>
    <name evidence="1" type="ORF">PGIGA_G00032890</name>
</gene>
<proteinExistence type="predicted"/>
<accession>A0ACC5WZ65</accession>
<evidence type="ECO:0000313" key="2">
    <source>
        <dbReference type="Proteomes" id="UP000829447"/>
    </source>
</evidence>
<reference evidence="1 2" key="1">
    <citation type="journal article" date="2022" name="bioRxiv">
        <title>An ancient truncated duplication of the anti-Mullerian hormone receptor type 2 gene is a potential conserved master sex determinant in the Pangasiidae catfish family.</title>
        <authorList>
            <person name="Wen M."/>
            <person name="Pan Q."/>
            <person name="Jouanno E."/>
            <person name="Montfort J."/>
            <person name="Zahm M."/>
            <person name="Cabau C."/>
            <person name="Klopp C."/>
            <person name="Iampietro C."/>
            <person name="Roques C."/>
            <person name="Bouchez O."/>
            <person name="Castinel A."/>
            <person name="Donnadieu C."/>
            <person name="Parrinello H."/>
            <person name="Poncet C."/>
            <person name="Belmonte E."/>
            <person name="Gautier V."/>
            <person name="Avarre J.-C."/>
            <person name="Dugue R."/>
            <person name="Gustiano R."/>
            <person name="Ha T.T.T."/>
            <person name="Campet M."/>
            <person name="Sriphairoj K."/>
            <person name="Ribolli J."/>
            <person name="de Almeida F.L."/>
            <person name="Desvignes T."/>
            <person name="Postlethwait J.H."/>
            <person name="Bucao C.F."/>
            <person name="Robinson-Rechavi M."/>
            <person name="Bobe J."/>
            <person name="Herpin A."/>
            <person name="Guiguen Y."/>
        </authorList>
    </citation>
    <scope>NUCLEOTIDE SEQUENCE [LARGE SCALE GENOMIC DNA]</scope>
    <source>
        <strain evidence="1">YG-Dec2019</strain>
    </source>
</reference>
<sequence>MLTEPKGRPREPPLLLPDSRRSLRSSSTCESLKEDLQKVVEMTSLAHQLKRLALPQSDPSLLSRRQVASLLFEPKDAASMDRSTIYALGCTGLDELLGIEPAFAEFQETLFSQASLSLERSVQSREVNQKLDKDISLFLIRLSPYFLLKPALKCLEWLVHRFHIHLYNQDSLIACVLPYHETKVFVRVIQLFKLEDPTHRWHWLHALQKPGVPLARGTLLTHCYKDLGFMDFICTLVTKSVEAYSPFVHDGKCAQLRVIFSFYSATIVPTLEAMEKVTDSVIAKLLPYLQLGLKSELLDYKAATYMIVCQLAVKVVMQPELLDSLARQVSRSVSRAPELTSEGLSCLVILLQNQKESVIGQKTFEYLCQVPSLVPTLQCIAASYDISPLLHYLLPKLTNLVITQNDESGNKDSHSASNCRLLESVIENLPLTTSLASTVARLLLEGYMWCGPELPSDRLSSLNQKIQPVVRLFEHKYSGALDAVLVGCVGEKCSAKQKNLLHQFLSLTMCCGKHQVLANSDTSLMLSLKHPVSAVRNMAIEYVKEILTSGQEGFDETFLKDALLERLKDDVPDVVLSALSALRLYLDHMDLEDTISCLISLLHRVQPSDTEPWYSVLKEVVRVLDDLPTRKANPDLRAQISWELLPFLLITNSVPESAELKLALCVAETHLLSQHPLTQGWAKVLQGVLEKTPPADVIRVANQMLISTLTKNLARMEPSTKRNAIESVCALLAKQGAGVRERAAFVVLICALLQTLESLNESTHLHTAQILFRLLEPSLRKLYALPTEKVYEGQDKASLPMYEVLAGFLLKLHTGQNAEREYSLLLLSLLQHFINNLKCPESTFKGEHWWNPEKLDMNTCCYLQLLCHLFDMVVSGASQGPLVSSFRALLQPLLQHLIICFSGEHWWNPEKLDMNTCCYLQLLCRLFDMVVSGASQGPLVSSFRALLQPLLQVHLSEPEHLFKFLSLLWGYSNNLSDQLEFRVTALLQTQAMYVGKVLLTALPVKKLNILVSPSSSVVPSLLGCLSCGVREVRRAAVAVLQPLAGVTSSPYHPLLEKLLLSAEELIADPAYLSQALSRLYEEAVSVTGKGRNKLLLAIEQLLQCVRSPDCPSYMAKVLLRALQDVNGELVLAILLPAMERLLEQCAPDTPVFLPDEALFLQLLLGKYSEASAPLLARDAKSLELFITALGTSSKPYSHMDSFQIIAMEQITKPFFMALGDENIQQKILGVLFDLLVDNKNPACSQTINSVFKGIAVDAELVANELTPMDKPKMSGSVQQTRRSKVQPKKAQDAPTDGGAVSWTRVTFILELLQHKKKLKRPQMLVPALFNLLSRCLEVSTEQGNVEYTKQLLLSVLLNVCQKLSPQGGPISKDILDEDKFSVELVVQCVRTSNTPQTHHHALLLLGTVAGIFPEKVLHNIMPIFTFMGANIMRLDDAYSFQIINRTVQMVIPALIHAHDGGSTHPEGQMQAVVTRIMHVFVDALPHVPEHRRIPILRQLLSTLGPAHFLWVLMLLLFKQHATSTAISNAGAEKEAALERDQEFWVLLCCEFEVHEQLTTLIKILQFLLTLPKEKEDVPERRRTRGAICQKTEESALDLVFNVEAHSGKELRHFKFLSVSFMGQLLAASSFVGKVADCEDLTENSLQELQQSLLEENLRYIHTVALCVEENSDKPTAKFWRALLTKSYDVLDKVNALLPTDTFIMVVRGLMGNQLPSVRRKAMELLNNRLQQRTRWEEQQVVVLLELIDDLLSIVGRGCGQIGGHEGEEQAINRQTALYSLKLLCRSFGTHHQKAFLPVLSRTVELVANPSEERNVMSSALLCVAEVTSTLKALAIPQVHRLMPAVLQALKERKDLFSTEVYLLSAVTALQRTAETLPHFISPYLEDTMSQVARLTQVAERLPTCPQLAIRLASLSSTLATKVPPRVLMPTLARCYNSMVDSQQSHLRPLMNILKEHIVHMEKDQLNSHQSELTSFFLSALDFRTKHCQGDLEKTAEIEGCVIDCLLVMVMKLSEVTFRPLFFKLFDWSKTEGAPKDRMLTFCRLADCIADRLKGLFVLFAGQLVKPFSDLLRQLNIAHTDEAFFDSEDEDDADALQKSSLLLQYTLDCLHKIFLYDTQRFLSKERADALLVPLVDQLENMLGGEQVYQTRVTKHLVPCVAQFSVAMGDDSQWKVLNYQILLKTRHSSPKVRFSALLMLVELASKLKENYMVLLPESIPFLAELMEAAATLEDSSVCIQDYAEYVTGYISTCVDNIVPTIQVRKFPNQKPWINSQVRHMLCARSFAFTTGNETEYKAAKCGLRRAITAAKRQYKEKLDSFYSTADAGRMWQGLQHITDYKTTTNTTIIPSDSLPDDLNTFYARFETSSVDTERRHTHTRTTQSPSPLLLSHQLCQNTVPTCFKTTTIIPLPKKSPPTCLNDYRPIALTPIIMKCFERVVLTHIQSSMPDTLDPLQYAYRTNSTCVDNIVPTIQVRKFPNQKSWINSQVRHMLRARSFAFTTGNETEYKAAKYRLRRAITAAKRQNKEKLDSFYSTADAGRMWQGLQHITDYKTTTNTTISPSDSLPDDLNTFYAHFETSSVDTERRHTHTRTTQSPSPPPTVSSAVVHKALRKINPRKAAGPDNIPGRALRACATELADVLTSIFNLSLSQSTVPTCFKTTTIIPLPKKSPPTCLNDYRPVALTPIIMKCFERVVLTHIQSSMPDTLDPLQYAYRTNRSTSDAIAAALHISLSHLEDKDTYIRMLFINYSSAFNTVIPHKLTHKLFALGLHPTLCDWLLDFLTGRPQSVRIGNRTSDTIITNIGTPQGCVLSPILYTLFTHDCVASHKDNIIVKFANDTAVIGRITGGDEAAYRREVASLVTWREDNNLTLNTDKTKEMIVDMKKERRTHQPLFIRELAVERVSSFKYLGVHISEDLTWTLNTTQLVKKAQQRLFFLRRLRKFGMSPKILNNVYSCVVESVLTSCITVWYGSTTVRDRKRLQRVVKTAEKIIRQTIYHRRVHRRAASILKDPTHPQYGLFTLLPSGRRYRSVKCRTSRLRNSFFPSAIRLLNG</sequence>